<sequence>MPYVEASAPRPEDARRPGDGAVRRLRLKGGARPLPPAAVASSRCIHACCAASVAAERCAAPINYSSSGTRRIMRQPSGRIGEILGSGNAPELRHGDNLVVLPGKASS</sequence>
<dbReference type="RefSeq" id="WP_143949559.1">
    <property type="nucleotide sequence ID" value="NZ_BAABMB010000007.1"/>
</dbReference>
<feature type="compositionally biased region" description="Basic and acidic residues" evidence="1">
    <location>
        <begin position="10"/>
        <end position="20"/>
    </location>
</feature>
<proteinExistence type="predicted"/>
<dbReference type="EMBL" id="VLTJ01000030">
    <property type="protein sequence ID" value="TSH92146.1"/>
    <property type="molecule type" value="Genomic_DNA"/>
</dbReference>
<evidence type="ECO:0000256" key="1">
    <source>
        <dbReference type="SAM" id="MobiDB-lite"/>
    </source>
</evidence>
<protein>
    <submittedName>
        <fullName evidence="2">Uncharacterized protein</fullName>
    </submittedName>
</protein>
<name>A0A556AGX1_9BURK</name>
<dbReference type="AlphaFoldDB" id="A0A556AGX1"/>
<accession>A0A556AGX1</accession>
<keyword evidence="3" id="KW-1185">Reference proteome</keyword>
<reference evidence="2 3" key="1">
    <citation type="submission" date="2019-07" db="EMBL/GenBank/DDBJ databases">
        <title>Qingshengfaniella alkalisoli gen. nov., sp. nov., isolated from saline soil.</title>
        <authorList>
            <person name="Xu L."/>
            <person name="Huang X.-X."/>
            <person name="Sun J.-Q."/>
        </authorList>
    </citation>
    <scope>NUCLEOTIDE SEQUENCE [LARGE SCALE GENOMIC DNA]</scope>
    <source>
        <strain evidence="2 3">DSM 27279</strain>
    </source>
</reference>
<evidence type="ECO:0000313" key="2">
    <source>
        <dbReference type="EMBL" id="TSH92146.1"/>
    </source>
</evidence>
<dbReference type="Proteomes" id="UP000318405">
    <property type="component" value="Unassembled WGS sequence"/>
</dbReference>
<feature type="region of interest" description="Disordered" evidence="1">
    <location>
        <begin position="1"/>
        <end position="20"/>
    </location>
</feature>
<organism evidence="2 3">
    <name type="scientific">Verticiella sediminum</name>
    <dbReference type="NCBI Taxonomy" id="1247510"/>
    <lineage>
        <taxon>Bacteria</taxon>
        <taxon>Pseudomonadati</taxon>
        <taxon>Pseudomonadota</taxon>
        <taxon>Betaproteobacteria</taxon>
        <taxon>Burkholderiales</taxon>
        <taxon>Alcaligenaceae</taxon>
        <taxon>Verticiella</taxon>
    </lineage>
</organism>
<evidence type="ECO:0000313" key="3">
    <source>
        <dbReference type="Proteomes" id="UP000318405"/>
    </source>
</evidence>
<gene>
    <name evidence="2" type="ORF">FOZ76_17400</name>
</gene>
<comment type="caution">
    <text evidence="2">The sequence shown here is derived from an EMBL/GenBank/DDBJ whole genome shotgun (WGS) entry which is preliminary data.</text>
</comment>